<organism evidence="1 2">
    <name type="scientific">Tuber borchii</name>
    <name type="common">White truffle</name>
    <dbReference type="NCBI Taxonomy" id="42251"/>
    <lineage>
        <taxon>Eukaryota</taxon>
        <taxon>Fungi</taxon>
        <taxon>Dikarya</taxon>
        <taxon>Ascomycota</taxon>
        <taxon>Pezizomycotina</taxon>
        <taxon>Pezizomycetes</taxon>
        <taxon>Pezizales</taxon>
        <taxon>Tuberaceae</taxon>
        <taxon>Tuber</taxon>
    </lineage>
</organism>
<name>A0A2T6ZZN6_TUBBO</name>
<reference evidence="1 2" key="1">
    <citation type="submission" date="2017-04" db="EMBL/GenBank/DDBJ databases">
        <title>Draft genome sequence of Tuber borchii Vittad., a whitish edible truffle.</title>
        <authorList>
            <consortium name="DOE Joint Genome Institute"/>
            <person name="Murat C."/>
            <person name="Kuo A."/>
            <person name="Barry K.W."/>
            <person name="Clum A."/>
            <person name="Dockter R.B."/>
            <person name="Fauchery L."/>
            <person name="Iotti M."/>
            <person name="Kohler A."/>
            <person name="Labutti K."/>
            <person name="Lindquist E.A."/>
            <person name="Lipzen A."/>
            <person name="Ohm R.A."/>
            <person name="Wang M."/>
            <person name="Grigoriev I.V."/>
            <person name="Zambonelli A."/>
            <person name="Martin F.M."/>
        </authorList>
    </citation>
    <scope>NUCLEOTIDE SEQUENCE [LARGE SCALE GENOMIC DNA]</scope>
    <source>
        <strain evidence="1 2">Tbo3840</strain>
    </source>
</reference>
<sequence>MAESLVRRHEEYLHQEDVLGTFYDVLSLSKALPLFRSLRTVTVSRFDSVDDAPRAYEATTERAWWAIIKALNKCEYPVERLHVDAVYNGMLHGVSMSKMTQVYAVLSELKELSIPAISLGNEVDNRPGHAALKVFLGSGQNLEVVRLGNTNRFRMDLVDEGLGCVWPSLRVLDLAANTAVEAGDLVAFLELHSNTLRELTLRRFVLLVRVDNGTHWVWERIFERLHKSLTLTKLTLSDLEAPHGLGLPAVTKADMREWERTVPRSPDEMAVDWY</sequence>
<dbReference type="Proteomes" id="UP000244722">
    <property type="component" value="Unassembled WGS sequence"/>
</dbReference>
<accession>A0A2T6ZZN6</accession>
<dbReference type="EMBL" id="NESQ01000053">
    <property type="protein sequence ID" value="PUU80959.1"/>
    <property type="molecule type" value="Genomic_DNA"/>
</dbReference>
<protein>
    <recommendedName>
        <fullName evidence="3">F-box domain-containing protein</fullName>
    </recommendedName>
</protein>
<keyword evidence="2" id="KW-1185">Reference proteome</keyword>
<comment type="caution">
    <text evidence="1">The sequence shown here is derived from an EMBL/GenBank/DDBJ whole genome shotgun (WGS) entry which is preliminary data.</text>
</comment>
<dbReference type="SUPFAM" id="SSF52047">
    <property type="entry name" value="RNI-like"/>
    <property type="match status" value="1"/>
</dbReference>
<evidence type="ECO:0000313" key="1">
    <source>
        <dbReference type="EMBL" id="PUU80959.1"/>
    </source>
</evidence>
<dbReference type="InterPro" id="IPR032675">
    <property type="entry name" value="LRR_dom_sf"/>
</dbReference>
<gene>
    <name evidence="1" type="ORF">B9Z19DRAFT_1078221</name>
</gene>
<dbReference type="AlphaFoldDB" id="A0A2T6ZZN6"/>
<proteinExistence type="predicted"/>
<dbReference type="Gene3D" id="3.80.10.10">
    <property type="entry name" value="Ribonuclease Inhibitor"/>
    <property type="match status" value="1"/>
</dbReference>
<evidence type="ECO:0008006" key="3">
    <source>
        <dbReference type="Google" id="ProtNLM"/>
    </source>
</evidence>
<evidence type="ECO:0000313" key="2">
    <source>
        <dbReference type="Proteomes" id="UP000244722"/>
    </source>
</evidence>
<dbReference type="OrthoDB" id="5314790at2759"/>